<evidence type="ECO:0000256" key="4">
    <source>
        <dbReference type="SAM" id="SignalP"/>
    </source>
</evidence>
<feature type="domain" description="Peptidase S9A N-terminal" evidence="6">
    <location>
        <begin position="36"/>
        <end position="419"/>
    </location>
</feature>
<evidence type="ECO:0000256" key="1">
    <source>
        <dbReference type="ARBA" id="ARBA00022670"/>
    </source>
</evidence>
<dbReference type="Pfam" id="PF00326">
    <property type="entry name" value="Peptidase_S9"/>
    <property type="match status" value="1"/>
</dbReference>
<dbReference type="SUPFAM" id="SSF53474">
    <property type="entry name" value="alpha/beta-Hydrolases"/>
    <property type="match status" value="1"/>
</dbReference>
<evidence type="ECO:0000313" key="8">
    <source>
        <dbReference type="Proteomes" id="UP000264589"/>
    </source>
</evidence>
<accession>A0A371RJ03</accession>
<dbReference type="PRINTS" id="PR00862">
    <property type="entry name" value="PROLIGOPTASE"/>
</dbReference>
<dbReference type="OrthoDB" id="9801421at2"/>
<dbReference type="Proteomes" id="UP000264589">
    <property type="component" value="Unassembled WGS sequence"/>
</dbReference>
<feature type="domain" description="Peptidase S9 prolyl oligopeptidase catalytic" evidence="5">
    <location>
        <begin position="495"/>
        <end position="699"/>
    </location>
</feature>
<organism evidence="7 8">
    <name type="scientific">Parvularcula marina</name>
    <dbReference type="NCBI Taxonomy" id="2292771"/>
    <lineage>
        <taxon>Bacteria</taxon>
        <taxon>Pseudomonadati</taxon>
        <taxon>Pseudomonadota</taxon>
        <taxon>Alphaproteobacteria</taxon>
        <taxon>Parvularculales</taxon>
        <taxon>Parvularculaceae</taxon>
        <taxon>Parvularcula</taxon>
    </lineage>
</organism>
<dbReference type="Gene3D" id="3.40.50.1820">
    <property type="entry name" value="alpha/beta hydrolase"/>
    <property type="match status" value="1"/>
</dbReference>
<dbReference type="InterPro" id="IPR051167">
    <property type="entry name" value="Prolyl_oligopep/macrocyclase"/>
</dbReference>
<gene>
    <name evidence="7" type="ORF">DX908_09265</name>
</gene>
<proteinExistence type="predicted"/>
<dbReference type="PANTHER" id="PTHR42881">
    <property type="entry name" value="PROLYL ENDOPEPTIDASE"/>
    <property type="match status" value="1"/>
</dbReference>
<dbReference type="AlphaFoldDB" id="A0A371RJ03"/>
<reference evidence="7 8" key="1">
    <citation type="submission" date="2018-08" db="EMBL/GenBank/DDBJ databases">
        <title>Parvularcula sp. SM1705, isolated from surface water of the South Sea China.</title>
        <authorList>
            <person name="Sun L."/>
        </authorList>
    </citation>
    <scope>NUCLEOTIDE SEQUENCE [LARGE SCALE GENOMIC DNA]</scope>
    <source>
        <strain evidence="7 8">SM1705</strain>
    </source>
</reference>
<keyword evidence="2" id="KW-0378">Hydrolase</keyword>
<dbReference type="InterPro" id="IPR029058">
    <property type="entry name" value="AB_hydrolase_fold"/>
</dbReference>
<evidence type="ECO:0000259" key="6">
    <source>
        <dbReference type="Pfam" id="PF02897"/>
    </source>
</evidence>
<dbReference type="Gene3D" id="2.130.10.120">
    <property type="entry name" value="Prolyl oligopeptidase, N-terminal domain"/>
    <property type="match status" value="1"/>
</dbReference>
<keyword evidence="3" id="KW-0720">Serine protease</keyword>
<keyword evidence="4" id="KW-0732">Signal</keyword>
<evidence type="ECO:0000259" key="5">
    <source>
        <dbReference type="Pfam" id="PF00326"/>
    </source>
</evidence>
<dbReference type="InterPro" id="IPR023302">
    <property type="entry name" value="Pept_S9A_N"/>
</dbReference>
<evidence type="ECO:0000256" key="2">
    <source>
        <dbReference type="ARBA" id="ARBA00022801"/>
    </source>
</evidence>
<feature type="signal peptide" evidence="4">
    <location>
        <begin position="1"/>
        <end position="26"/>
    </location>
</feature>
<feature type="chain" id="PRO_5016869680" evidence="4">
    <location>
        <begin position="27"/>
        <end position="703"/>
    </location>
</feature>
<protein>
    <submittedName>
        <fullName evidence="7">S9 family peptidase</fullName>
    </submittedName>
</protein>
<dbReference type="EMBL" id="QUQO01000001">
    <property type="protein sequence ID" value="RFB05428.1"/>
    <property type="molecule type" value="Genomic_DNA"/>
</dbReference>
<dbReference type="Pfam" id="PF02897">
    <property type="entry name" value="Peptidase_S9_N"/>
    <property type="match status" value="1"/>
</dbReference>
<comment type="caution">
    <text evidence="7">The sequence shown here is derived from an EMBL/GenBank/DDBJ whole genome shotgun (WGS) entry which is preliminary data.</text>
</comment>
<keyword evidence="8" id="KW-1185">Reference proteome</keyword>
<keyword evidence="1" id="KW-0645">Protease</keyword>
<dbReference type="PANTHER" id="PTHR42881:SF13">
    <property type="entry name" value="PROLYL ENDOPEPTIDASE"/>
    <property type="match status" value="1"/>
</dbReference>
<dbReference type="InterPro" id="IPR001375">
    <property type="entry name" value="Peptidase_S9_cat"/>
</dbReference>
<dbReference type="SUPFAM" id="SSF50993">
    <property type="entry name" value="Peptidase/esterase 'gauge' domain"/>
    <property type="match status" value="1"/>
</dbReference>
<name>A0A371RJ03_9PROT</name>
<sequence length="703" mass="77245">MLPKNFLRSSLAVLAVATTAISITHAQEEAPAMAESDDPYLWLEEVEGERALEWVRSQNDRTLAELQASPLYEGLLEEARAILTSDERIPGAALRGGYAYNFWQDETNVRGLWRRMTTKDYVAGKSDWDTVLDLDALAEEEGENWVYKGVSCLAPAYERCIITLSRGGSDASVRREYIIGEGFVEDGFNLAEAKAGTAWLDADTMLVATDLGEDTKTDSGYPRLVQLWERGTAIEDAPVIFEGEKSDVGSFPFSVWADGKYTGGVVRARTFYESDYNTLGEDGQLFALPLPAKSSYSGYVDGKVIVSLQEDWEIGGETYKTGSVVAYDPETEKTSLIFAPSDRVAVDGVSSSEDTVFVSLLDNINGKLLSFTPTRKGWKKKEIALPENGVISVSSVDDETGDMLVYYENPTTPETLFYVKKGGAPRALKSTPDFFNAEGMVTKQYEATSTDGTKIPYFVIAKESVLEAGPAPTVQYGYGGFQVSILPQYSATTGKLWLENGGVYVIANIRGGGEFGPEWHQAGLKTNRQKIYDDFYAVSEDLIAKGITTSDQLGILGGSNGGLLMGVAMTQRPDLYKAIGIGVPLLDMLRYDQLLAGASWVGEYGSPSIPEERAFLEKISPYHNVKEDVDYPRAYFFTSTKDDRVHPGHARKMAKKMEAQGHPFLYYENIEGGHGAAANQEQQAKRLALQYVYFANLLGLDAE</sequence>
<evidence type="ECO:0000256" key="3">
    <source>
        <dbReference type="ARBA" id="ARBA00022825"/>
    </source>
</evidence>
<dbReference type="InterPro" id="IPR002470">
    <property type="entry name" value="Peptidase_S9A"/>
</dbReference>
<dbReference type="InParanoid" id="A0A371RJ03"/>
<dbReference type="RefSeq" id="WP_116392060.1">
    <property type="nucleotide sequence ID" value="NZ_QUQO01000001.1"/>
</dbReference>
<dbReference type="GO" id="GO:0004252">
    <property type="term" value="F:serine-type endopeptidase activity"/>
    <property type="evidence" value="ECO:0007669"/>
    <property type="project" value="InterPro"/>
</dbReference>
<dbReference type="GO" id="GO:0005829">
    <property type="term" value="C:cytosol"/>
    <property type="evidence" value="ECO:0007669"/>
    <property type="project" value="TreeGrafter"/>
</dbReference>
<evidence type="ECO:0000313" key="7">
    <source>
        <dbReference type="EMBL" id="RFB05428.1"/>
    </source>
</evidence>
<dbReference type="GO" id="GO:0070012">
    <property type="term" value="F:oligopeptidase activity"/>
    <property type="evidence" value="ECO:0007669"/>
    <property type="project" value="TreeGrafter"/>
</dbReference>
<dbReference type="GO" id="GO:0006508">
    <property type="term" value="P:proteolysis"/>
    <property type="evidence" value="ECO:0007669"/>
    <property type="project" value="UniProtKB-KW"/>
</dbReference>